<dbReference type="Pfam" id="PF13517">
    <property type="entry name" value="FG-GAP_3"/>
    <property type="match status" value="1"/>
</dbReference>
<evidence type="ECO:0000256" key="1">
    <source>
        <dbReference type="ARBA" id="ARBA00022729"/>
    </source>
</evidence>
<dbReference type="InterPro" id="IPR036691">
    <property type="entry name" value="Endo/exonu/phosph_ase_sf"/>
</dbReference>
<reference evidence="4 5" key="1">
    <citation type="submission" date="2024-10" db="EMBL/GenBank/DDBJ databases">
        <title>The Natural Products Discovery Center: Release of the First 8490 Sequenced Strains for Exploring Actinobacteria Biosynthetic Diversity.</title>
        <authorList>
            <person name="Kalkreuter E."/>
            <person name="Kautsar S.A."/>
            <person name="Yang D."/>
            <person name="Bader C.D."/>
            <person name="Teijaro C.N."/>
            <person name="Fluegel L."/>
            <person name="Davis C.M."/>
            <person name="Simpson J.R."/>
            <person name="Lauterbach L."/>
            <person name="Steele A.D."/>
            <person name="Gui C."/>
            <person name="Meng S."/>
            <person name="Li G."/>
            <person name="Viehrig K."/>
            <person name="Ye F."/>
            <person name="Su P."/>
            <person name="Kiefer A.F."/>
            <person name="Nichols A."/>
            <person name="Cepeda A.J."/>
            <person name="Yan W."/>
            <person name="Fan B."/>
            <person name="Jiang Y."/>
            <person name="Adhikari A."/>
            <person name="Zheng C.-J."/>
            <person name="Schuster L."/>
            <person name="Cowan T.M."/>
            <person name="Smanski M.J."/>
            <person name="Chevrette M.G."/>
            <person name="De Carvalho L.P.S."/>
            <person name="Shen B."/>
        </authorList>
    </citation>
    <scope>NUCLEOTIDE SEQUENCE [LARGE SCALE GENOMIC DNA]</scope>
    <source>
        <strain evidence="4 5">NPDC048229</strain>
    </source>
</reference>
<dbReference type="PANTHER" id="PTHR46580">
    <property type="entry name" value="SENSOR KINASE-RELATED"/>
    <property type="match status" value="1"/>
</dbReference>
<organism evidence="4 5">
    <name type="scientific">Streptomyces omiyaensis</name>
    <dbReference type="NCBI Taxonomy" id="68247"/>
    <lineage>
        <taxon>Bacteria</taxon>
        <taxon>Bacillati</taxon>
        <taxon>Actinomycetota</taxon>
        <taxon>Actinomycetes</taxon>
        <taxon>Kitasatosporales</taxon>
        <taxon>Streptomycetaceae</taxon>
        <taxon>Streptomyces</taxon>
    </lineage>
</organism>
<dbReference type="InterPro" id="IPR028994">
    <property type="entry name" value="Integrin_alpha_N"/>
</dbReference>
<feature type="chain" id="PRO_5046048456" evidence="2">
    <location>
        <begin position="31"/>
        <end position="609"/>
    </location>
</feature>
<name>A0ABW7BUH7_9ACTN</name>
<accession>A0ABW7BUH7</accession>
<dbReference type="EMBL" id="JBICZW010000010">
    <property type="protein sequence ID" value="MFG3190808.1"/>
    <property type="molecule type" value="Genomic_DNA"/>
</dbReference>
<dbReference type="InterPro" id="IPR013517">
    <property type="entry name" value="FG-GAP"/>
</dbReference>
<evidence type="ECO:0000313" key="5">
    <source>
        <dbReference type="Proteomes" id="UP001604282"/>
    </source>
</evidence>
<evidence type="ECO:0000259" key="3">
    <source>
        <dbReference type="Pfam" id="PF03372"/>
    </source>
</evidence>
<dbReference type="Gene3D" id="2.115.10.10">
    <property type="entry name" value="Tachylectin 2"/>
    <property type="match status" value="1"/>
</dbReference>
<proteinExistence type="predicted"/>
<feature type="signal peptide" evidence="2">
    <location>
        <begin position="1"/>
        <end position="30"/>
    </location>
</feature>
<dbReference type="Gene3D" id="3.60.10.10">
    <property type="entry name" value="Endonuclease/exonuclease/phosphatase"/>
    <property type="match status" value="1"/>
</dbReference>
<dbReference type="Pfam" id="PF03372">
    <property type="entry name" value="Exo_endo_phos"/>
    <property type="match status" value="1"/>
</dbReference>
<protein>
    <submittedName>
        <fullName evidence="4">FG-GAP-like repeat-containing protein</fullName>
    </submittedName>
</protein>
<evidence type="ECO:0000256" key="2">
    <source>
        <dbReference type="SAM" id="SignalP"/>
    </source>
</evidence>
<comment type="caution">
    <text evidence="4">The sequence shown here is derived from an EMBL/GenBank/DDBJ whole genome shotgun (WGS) entry which is preliminary data.</text>
</comment>
<dbReference type="SUPFAM" id="SSF56219">
    <property type="entry name" value="DNase I-like"/>
    <property type="match status" value="1"/>
</dbReference>
<dbReference type="InterPro" id="IPR005135">
    <property type="entry name" value="Endo/exonuclease/phosphatase"/>
</dbReference>
<keyword evidence="1 2" id="KW-0732">Signal</keyword>
<feature type="domain" description="Endonuclease/exonuclease/phosphatase" evidence="3">
    <location>
        <begin position="86"/>
        <end position="343"/>
    </location>
</feature>
<dbReference type="PANTHER" id="PTHR46580:SF4">
    <property type="entry name" value="ATP_GTP-BINDING PROTEIN"/>
    <property type="match status" value="1"/>
</dbReference>
<keyword evidence="5" id="KW-1185">Reference proteome</keyword>
<sequence length="609" mass="64579">MKRTAWWRVPTAALAAALTALAPTPPQARADVVGPSTAPQVRAVTYNLCGSGATTGCDPSAEANEVRYGKILDETAPTGWGAGHVSLVEVCRYQFDQLAVRLGESFAGHYVSTARLAPGRCANPLDPADSANGDYGMAVLVRGEEIDRTVIELDTAAEINAQLGITDPAKLVTEDIRVPCLKTLTSSGPVWTCSVHLFWGTPGAAGKYVMDEEAALLARRAALWEDEGTPVILAGDFNTSPWTTVLSHLYAPAAGENATGRFLEADETDPDHFTGHLPDAPACPAGAPPCRRGEITYLAKGKPASGQKKIDYVFFGSKFFRNPVGDALPDVDDPHPGTWVSDHVPLRGAAEWICGPSDTTDRSVLRRGAKGVLFRHALDSAALPGTTAPTLGRECRVGTGWNALPLVTRQGTDLLGVDTTGTLWRYKRTPDGTYSGSGDNREKIGSGFTGLNLLLAPGDFDGDAQATPDLLGRDAQGVLRLYRGTGTGYAPGEPIGTNWNIYPILVAPGDFAGDAHPDLLGIDATGNLYLYTGTGRPGHYAQRTSIGKGWNTYNTLTTPGDVNGDHKPDLIGRDTTGATWFYSGTGTAPYYTPRRRITDGTLPPGHLIL</sequence>
<gene>
    <name evidence="4" type="ORF">ACGFYS_17920</name>
</gene>
<dbReference type="SUPFAM" id="SSF69318">
    <property type="entry name" value="Integrin alpha N-terminal domain"/>
    <property type="match status" value="1"/>
</dbReference>
<evidence type="ECO:0000313" key="4">
    <source>
        <dbReference type="EMBL" id="MFG3190808.1"/>
    </source>
</evidence>
<dbReference type="RefSeq" id="WP_392015208.1">
    <property type="nucleotide sequence ID" value="NZ_JBIBSS010000025.1"/>
</dbReference>
<dbReference type="Proteomes" id="UP001604282">
    <property type="component" value="Unassembled WGS sequence"/>
</dbReference>